<accession>A0A5D0R2M2</accession>
<gene>
    <name evidence="1" type="ORF">ES675_01275</name>
</gene>
<evidence type="ECO:0000313" key="1">
    <source>
        <dbReference type="EMBL" id="TYB74794.1"/>
    </source>
</evidence>
<name>A0A5D0R2M2_9FLAO</name>
<evidence type="ECO:0000313" key="2">
    <source>
        <dbReference type="Proteomes" id="UP000324358"/>
    </source>
</evidence>
<organism evidence="1 2">
    <name type="scientific">Bizionia algoritergicola</name>
    <dbReference type="NCBI Taxonomy" id="291187"/>
    <lineage>
        <taxon>Bacteria</taxon>
        <taxon>Pseudomonadati</taxon>
        <taxon>Bacteroidota</taxon>
        <taxon>Flavobacteriia</taxon>
        <taxon>Flavobacteriales</taxon>
        <taxon>Flavobacteriaceae</taxon>
        <taxon>Bizionia</taxon>
    </lineage>
</organism>
<dbReference type="OrthoDB" id="797757at2"/>
<comment type="caution">
    <text evidence="1">The sequence shown here is derived from an EMBL/GenBank/DDBJ whole genome shotgun (WGS) entry which is preliminary data.</text>
</comment>
<keyword evidence="2" id="KW-1185">Reference proteome</keyword>
<sequence>MKAKPIDINDAIAYAKKWQGENKNHAKAFLIPANDLIACLTEMEVLVDNGAGTYTVKNVDDSGVRAYMAIKRPDGDLPTPQTEKLLIVGTKADCKGIHRDIVEGEKPSSCPGKDVDKMVATLTGSGVFDFTDPCPNYCDTDSPLNNL</sequence>
<dbReference type="AlphaFoldDB" id="A0A5D0R2M2"/>
<protein>
    <submittedName>
        <fullName evidence="1">Uncharacterized protein</fullName>
    </submittedName>
</protein>
<reference evidence="1 2" key="1">
    <citation type="submission" date="2019-08" db="EMBL/GenBank/DDBJ databases">
        <title>Genomes of Antarctic Bizionia species.</title>
        <authorList>
            <person name="Bowman J.P."/>
        </authorList>
    </citation>
    <scope>NUCLEOTIDE SEQUENCE [LARGE SCALE GENOMIC DNA]</scope>
    <source>
        <strain evidence="1 2">APA-1</strain>
    </source>
</reference>
<proteinExistence type="predicted"/>
<dbReference type="RefSeq" id="WP_148367200.1">
    <property type="nucleotide sequence ID" value="NZ_VSKL01000001.1"/>
</dbReference>
<dbReference type="EMBL" id="VSKL01000001">
    <property type="protein sequence ID" value="TYB74794.1"/>
    <property type="molecule type" value="Genomic_DNA"/>
</dbReference>
<dbReference type="Proteomes" id="UP000324358">
    <property type="component" value="Unassembled WGS sequence"/>
</dbReference>